<dbReference type="CDD" id="cd00336">
    <property type="entry name" value="Ribosomal_L22"/>
    <property type="match status" value="1"/>
</dbReference>
<dbReference type="InterPro" id="IPR001063">
    <property type="entry name" value="Ribosomal_uL22"/>
</dbReference>
<dbReference type="EMBL" id="LBQE01000006">
    <property type="protein sequence ID" value="KKP72623.1"/>
    <property type="molecule type" value="Genomic_DNA"/>
</dbReference>
<comment type="function">
    <text evidence="7">The globular domain of the protein is located near the polypeptide exit tunnel on the outside of the subunit, while an extended beta-hairpin is found that lines the wall of the exit tunnel in the center of the 70S ribosome.</text>
</comment>
<organism evidence="11 12">
    <name type="scientific">Candidatus Nomurabacteria bacterium GW2011_GWB1_35_20</name>
    <dbReference type="NCBI Taxonomy" id="1618740"/>
    <lineage>
        <taxon>Bacteria</taxon>
        <taxon>Candidatus Nomuraibacteriota</taxon>
    </lineage>
</organism>
<evidence type="ECO:0000256" key="4">
    <source>
        <dbReference type="ARBA" id="ARBA00022980"/>
    </source>
</evidence>
<keyword evidence="3 7" id="KW-0694">RNA-binding</keyword>
<keyword evidence="2 7" id="KW-0699">rRNA-binding</keyword>
<keyword evidence="4 7" id="KW-0689">Ribosomal protein</keyword>
<proteinExistence type="inferred from homology"/>
<dbReference type="PANTHER" id="PTHR13501">
    <property type="entry name" value="CHLOROPLAST 50S RIBOSOMAL PROTEIN L22-RELATED"/>
    <property type="match status" value="1"/>
</dbReference>
<dbReference type="InterPro" id="IPR036394">
    <property type="entry name" value="Ribosomal_uL22_sf"/>
</dbReference>
<comment type="similarity">
    <text evidence="1 7 8">Belongs to the universal ribosomal protein uL22 family.</text>
</comment>
<sequence length="143" mass="16028">MKAFLKNYRQAPRKVRLVAGLIRGKNVEEAVVLLNFLAKRARLPIKKLLLSAVANAAQMGIEKENLFIKELKVDKGIVMKRMMPAAMGTGHRINRRTSHLALVLGEKVVKKEKGKKPARNALHSDADREVKKVSIKKIGTKKK</sequence>
<dbReference type="Pfam" id="PF00237">
    <property type="entry name" value="Ribosomal_L22"/>
    <property type="match status" value="1"/>
</dbReference>
<evidence type="ECO:0000256" key="2">
    <source>
        <dbReference type="ARBA" id="ARBA00022730"/>
    </source>
</evidence>
<dbReference type="SUPFAM" id="SSF54843">
    <property type="entry name" value="Ribosomal protein L22"/>
    <property type="match status" value="1"/>
</dbReference>
<dbReference type="HAMAP" id="MF_01331_B">
    <property type="entry name" value="Ribosomal_uL22_B"/>
    <property type="match status" value="1"/>
</dbReference>
<dbReference type="NCBIfam" id="TIGR01044">
    <property type="entry name" value="rplV_bact"/>
    <property type="match status" value="1"/>
</dbReference>
<dbReference type="InterPro" id="IPR047867">
    <property type="entry name" value="Ribosomal_uL22_bac/org-type"/>
</dbReference>
<evidence type="ECO:0000256" key="7">
    <source>
        <dbReference type="HAMAP-Rule" id="MF_01331"/>
    </source>
</evidence>
<evidence type="ECO:0000256" key="8">
    <source>
        <dbReference type="RuleBase" id="RU004005"/>
    </source>
</evidence>
<dbReference type="GO" id="GO:0019843">
    <property type="term" value="F:rRNA binding"/>
    <property type="evidence" value="ECO:0007669"/>
    <property type="project" value="UniProtKB-UniRule"/>
</dbReference>
<evidence type="ECO:0000256" key="3">
    <source>
        <dbReference type="ARBA" id="ARBA00022884"/>
    </source>
</evidence>
<dbReference type="GO" id="GO:0006412">
    <property type="term" value="P:translation"/>
    <property type="evidence" value="ECO:0007669"/>
    <property type="project" value="UniProtKB-UniRule"/>
</dbReference>
<dbReference type="Gene3D" id="3.90.470.10">
    <property type="entry name" value="Ribosomal protein L22/L17"/>
    <property type="match status" value="1"/>
</dbReference>
<dbReference type="InterPro" id="IPR005727">
    <property type="entry name" value="Ribosomal_uL22_bac/chlpt-type"/>
</dbReference>
<dbReference type="PANTHER" id="PTHR13501:SF8">
    <property type="entry name" value="LARGE RIBOSOMAL SUBUNIT PROTEIN UL22M"/>
    <property type="match status" value="1"/>
</dbReference>
<evidence type="ECO:0000313" key="12">
    <source>
        <dbReference type="Proteomes" id="UP000034923"/>
    </source>
</evidence>
<comment type="function">
    <text evidence="7 10">This protein binds specifically to 23S rRNA; its binding is stimulated by other ribosomal proteins, e.g., L4, L17, and L20. It is important during the early stages of 50S assembly. It makes multiple contacts with different domains of the 23S rRNA in the assembled 50S subunit and ribosome.</text>
</comment>
<keyword evidence="5 7" id="KW-0687">Ribonucleoprotein</keyword>
<comment type="subunit">
    <text evidence="7 9">Part of the 50S ribosomal subunit.</text>
</comment>
<accession>A0A0G0BTI2</accession>
<evidence type="ECO:0000256" key="1">
    <source>
        <dbReference type="ARBA" id="ARBA00009451"/>
    </source>
</evidence>
<evidence type="ECO:0000256" key="6">
    <source>
        <dbReference type="ARBA" id="ARBA00035207"/>
    </source>
</evidence>
<gene>
    <name evidence="7" type="primary">rplV</name>
    <name evidence="11" type="ORF">UR70_C0006G0074</name>
</gene>
<name>A0A0G0BTI2_9BACT</name>
<evidence type="ECO:0000313" key="11">
    <source>
        <dbReference type="EMBL" id="KKP72623.1"/>
    </source>
</evidence>
<evidence type="ECO:0000256" key="9">
    <source>
        <dbReference type="RuleBase" id="RU004006"/>
    </source>
</evidence>
<dbReference type="AlphaFoldDB" id="A0A0G0BTI2"/>
<dbReference type="Proteomes" id="UP000034923">
    <property type="component" value="Unassembled WGS sequence"/>
</dbReference>
<reference evidence="11 12" key="1">
    <citation type="journal article" date="2015" name="Nature">
        <title>rRNA introns, odd ribosomes, and small enigmatic genomes across a large radiation of phyla.</title>
        <authorList>
            <person name="Brown C.T."/>
            <person name="Hug L.A."/>
            <person name="Thomas B.C."/>
            <person name="Sharon I."/>
            <person name="Castelle C.J."/>
            <person name="Singh A."/>
            <person name="Wilkins M.J."/>
            <person name="Williams K.H."/>
            <person name="Banfield J.F."/>
        </authorList>
    </citation>
    <scope>NUCLEOTIDE SEQUENCE [LARGE SCALE GENOMIC DNA]</scope>
</reference>
<evidence type="ECO:0000256" key="5">
    <source>
        <dbReference type="ARBA" id="ARBA00023274"/>
    </source>
</evidence>
<protein>
    <recommendedName>
        <fullName evidence="6 7">Large ribosomal subunit protein uL22</fullName>
    </recommendedName>
</protein>
<dbReference type="GO" id="GO:0022625">
    <property type="term" value="C:cytosolic large ribosomal subunit"/>
    <property type="evidence" value="ECO:0007669"/>
    <property type="project" value="TreeGrafter"/>
</dbReference>
<comment type="caution">
    <text evidence="11">The sequence shown here is derived from an EMBL/GenBank/DDBJ whole genome shotgun (WGS) entry which is preliminary data.</text>
</comment>
<dbReference type="GO" id="GO:0003735">
    <property type="term" value="F:structural constituent of ribosome"/>
    <property type="evidence" value="ECO:0007669"/>
    <property type="project" value="InterPro"/>
</dbReference>
<evidence type="ECO:0000256" key="10">
    <source>
        <dbReference type="RuleBase" id="RU004008"/>
    </source>
</evidence>